<comment type="caution">
    <text evidence="2">The sequence shown here is derived from an EMBL/GenBank/DDBJ whole genome shotgun (WGS) entry which is preliminary data.</text>
</comment>
<protein>
    <submittedName>
        <fullName evidence="2">Uncharacterized protein</fullName>
    </submittedName>
</protein>
<sequence>MSRASNSSGPSPAVAQEEDIEDTRLLQDVYEGLTEEPRPPPRPDVHETPSGGRRGNRKRNRNRSRKNKKNRTTEAPVVLLPPELPGDTLDLHVPETVPPPPPPPPTTPEVVHHEDVREVPREDVREVEVEVHLDNTVEENTEVMTEAAAVTTTDITEAQVPEPKSRIAYSRAWVNKSYLAKDDFNPRGMEHLYLITTSSSTSCTREKEVPRELGE</sequence>
<accession>A0AAE1NPD5</accession>
<feature type="compositionally biased region" description="Basic and acidic residues" evidence="1">
    <location>
        <begin position="35"/>
        <end position="47"/>
    </location>
</feature>
<reference evidence="2" key="1">
    <citation type="submission" date="2023-11" db="EMBL/GenBank/DDBJ databases">
        <title>Genome assemblies of two species of porcelain crab, Petrolisthes cinctipes and Petrolisthes manimaculis (Anomura: Porcellanidae).</title>
        <authorList>
            <person name="Angst P."/>
        </authorList>
    </citation>
    <scope>NUCLEOTIDE SEQUENCE</scope>
    <source>
        <strain evidence="2">PB745_02</strain>
        <tissue evidence="2">Gill</tissue>
    </source>
</reference>
<evidence type="ECO:0000256" key="1">
    <source>
        <dbReference type="SAM" id="MobiDB-lite"/>
    </source>
</evidence>
<gene>
    <name evidence="2" type="ORF">Pmani_034714</name>
</gene>
<keyword evidence="3" id="KW-1185">Reference proteome</keyword>
<evidence type="ECO:0000313" key="3">
    <source>
        <dbReference type="Proteomes" id="UP001292094"/>
    </source>
</evidence>
<feature type="region of interest" description="Disordered" evidence="1">
    <location>
        <begin position="1"/>
        <end position="111"/>
    </location>
</feature>
<dbReference type="AlphaFoldDB" id="A0AAE1NPD5"/>
<feature type="compositionally biased region" description="Polar residues" evidence="1">
    <location>
        <begin position="1"/>
        <end position="10"/>
    </location>
</feature>
<feature type="compositionally biased region" description="Basic residues" evidence="1">
    <location>
        <begin position="54"/>
        <end position="70"/>
    </location>
</feature>
<feature type="compositionally biased region" description="Pro residues" evidence="1">
    <location>
        <begin position="96"/>
        <end position="107"/>
    </location>
</feature>
<dbReference type="Proteomes" id="UP001292094">
    <property type="component" value="Unassembled WGS sequence"/>
</dbReference>
<evidence type="ECO:0000313" key="2">
    <source>
        <dbReference type="EMBL" id="KAK4292531.1"/>
    </source>
</evidence>
<name>A0AAE1NPD5_9EUCA</name>
<dbReference type="EMBL" id="JAWZYT010004802">
    <property type="protein sequence ID" value="KAK4292531.1"/>
    <property type="molecule type" value="Genomic_DNA"/>
</dbReference>
<proteinExistence type="predicted"/>
<organism evidence="2 3">
    <name type="scientific">Petrolisthes manimaculis</name>
    <dbReference type="NCBI Taxonomy" id="1843537"/>
    <lineage>
        <taxon>Eukaryota</taxon>
        <taxon>Metazoa</taxon>
        <taxon>Ecdysozoa</taxon>
        <taxon>Arthropoda</taxon>
        <taxon>Crustacea</taxon>
        <taxon>Multicrustacea</taxon>
        <taxon>Malacostraca</taxon>
        <taxon>Eumalacostraca</taxon>
        <taxon>Eucarida</taxon>
        <taxon>Decapoda</taxon>
        <taxon>Pleocyemata</taxon>
        <taxon>Anomura</taxon>
        <taxon>Galatheoidea</taxon>
        <taxon>Porcellanidae</taxon>
        <taxon>Petrolisthes</taxon>
    </lineage>
</organism>